<proteinExistence type="predicted"/>
<accession>A0A426UT27</accession>
<feature type="region of interest" description="Disordered" evidence="1">
    <location>
        <begin position="53"/>
        <end position="72"/>
    </location>
</feature>
<dbReference type="InterPro" id="IPR000073">
    <property type="entry name" value="AB_hydrolase_1"/>
</dbReference>
<dbReference type="InterPro" id="IPR029058">
    <property type="entry name" value="AB_hydrolase_fold"/>
</dbReference>
<dbReference type="Pfam" id="PF00561">
    <property type="entry name" value="Abhydrolase_1"/>
    <property type="match status" value="1"/>
</dbReference>
<dbReference type="PANTHER" id="PTHR43798:SF33">
    <property type="entry name" value="HYDROLASE, PUTATIVE (AFU_ORTHOLOGUE AFUA_2G14860)-RELATED"/>
    <property type="match status" value="1"/>
</dbReference>
<dbReference type="SUPFAM" id="SSF53474">
    <property type="entry name" value="alpha/beta-Hydrolases"/>
    <property type="match status" value="1"/>
</dbReference>
<name>A0A426UT27_9ACTN</name>
<sequence>MFTSKVTPRTSMNLSSARCTWASAVRPVASRNACSHSSWPFKSISPNTARPSVWHSHSSIRNGQMSTAGSAVTTPPNGFLLLRTMTLTNAITGRRGPIGSRAAAHRSGERPSASAEAVLAVLGFEPLLRPLLGVVLEGVVEQGLRHGQADGPRQTPDDRHHVEPLLPPCCPALSVPGAAEAKLGAVPGAGDGTLVVARGGAMRDWNWRRLRERHRLAAAAPRPDGVFESRFARVDGVRLHWRATREDPPGTPVLLVHGMAVSHRYLMPLAARLAGRFPVRALDMPGFGLSGEPGAPADVSALAKWIAVWLETIEEGPVAVLGNSFGAQVATALAEEHPALVRSLVLVGPTMDPAYPTKLRQTWHWVRGLAYEDPGQLPVILRDLADAGLRRAWRTFDAALDDRIDLRLPNVRVPVLITRGAKEAVASQRWVRELDRLLPHAETAVVPGAPHDANYTSPDELAALVVPFLERTADG</sequence>
<keyword evidence="4" id="KW-1185">Reference proteome</keyword>
<dbReference type="Gene3D" id="3.40.50.1820">
    <property type="entry name" value="alpha/beta hydrolase"/>
    <property type="match status" value="1"/>
</dbReference>
<dbReference type="PANTHER" id="PTHR43798">
    <property type="entry name" value="MONOACYLGLYCEROL LIPASE"/>
    <property type="match status" value="1"/>
</dbReference>
<evidence type="ECO:0000313" key="4">
    <source>
        <dbReference type="Proteomes" id="UP000277256"/>
    </source>
</evidence>
<gene>
    <name evidence="3" type="ORF">EIW28_20705</name>
</gene>
<protein>
    <submittedName>
        <fullName evidence="3">Alpha/beta hydrolase</fullName>
    </submittedName>
</protein>
<organism evidence="3 4">
    <name type="scientific">Glycomyces terrestris</name>
    <dbReference type="NCBI Taxonomy" id="2493553"/>
    <lineage>
        <taxon>Bacteria</taxon>
        <taxon>Bacillati</taxon>
        <taxon>Actinomycetota</taxon>
        <taxon>Actinomycetes</taxon>
        <taxon>Glycomycetales</taxon>
        <taxon>Glycomycetaceae</taxon>
        <taxon>Glycomyces</taxon>
    </lineage>
</organism>
<dbReference type="Proteomes" id="UP000277256">
    <property type="component" value="Unassembled WGS sequence"/>
</dbReference>
<reference evidence="3 4" key="1">
    <citation type="submission" date="2018-12" db="EMBL/GenBank/DDBJ databases">
        <title>Glycomyces sp. YIM 121974 draft genome.</title>
        <authorList>
            <person name="Li Q."/>
        </authorList>
    </citation>
    <scope>NUCLEOTIDE SEQUENCE [LARGE SCALE GENOMIC DNA]</scope>
    <source>
        <strain evidence="3 4">YIM 121974</strain>
    </source>
</reference>
<dbReference type="EMBL" id="RSEB01000006">
    <property type="protein sequence ID" value="RRR96861.1"/>
    <property type="molecule type" value="Genomic_DNA"/>
</dbReference>
<dbReference type="GO" id="GO:0016020">
    <property type="term" value="C:membrane"/>
    <property type="evidence" value="ECO:0007669"/>
    <property type="project" value="TreeGrafter"/>
</dbReference>
<dbReference type="GO" id="GO:0016787">
    <property type="term" value="F:hydrolase activity"/>
    <property type="evidence" value="ECO:0007669"/>
    <property type="project" value="UniProtKB-KW"/>
</dbReference>
<evidence type="ECO:0000313" key="3">
    <source>
        <dbReference type="EMBL" id="RRR96861.1"/>
    </source>
</evidence>
<evidence type="ECO:0000259" key="2">
    <source>
        <dbReference type="Pfam" id="PF00561"/>
    </source>
</evidence>
<dbReference type="AlphaFoldDB" id="A0A426UT27"/>
<dbReference type="InterPro" id="IPR050266">
    <property type="entry name" value="AB_hydrolase_sf"/>
</dbReference>
<feature type="domain" description="AB hydrolase-1" evidence="2">
    <location>
        <begin position="252"/>
        <end position="360"/>
    </location>
</feature>
<comment type="caution">
    <text evidence="3">The sequence shown here is derived from an EMBL/GenBank/DDBJ whole genome shotgun (WGS) entry which is preliminary data.</text>
</comment>
<dbReference type="PRINTS" id="PR00111">
    <property type="entry name" value="ABHYDROLASE"/>
</dbReference>
<evidence type="ECO:0000256" key="1">
    <source>
        <dbReference type="SAM" id="MobiDB-lite"/>
    </source>
</evidence>
<keyword evidence="3" id="KW-0378">Hydrolase</keyword>